<proteinExistence type="predicted"/>
<dbReference type="Pfam" id="PF05883">
    <property type="entry name" value="Baculo_RING"/>
    <property type="match status" value="1"/>
</dbReference>
<dbReference type="KEGG" id="vg:18266965"/>
<evidence type="ECO:0000313" key="1">
    <source>
        <dbReference type="EMBL" id="AHH82634.1"/>
    </source>
</evidence>
<reference evidence="1 2" key="6">
    <citation type="journal article" date="2014" name="PLoS ONE">
        <title>Genome Sequence and Analysis of Buzura suppressaria Nucleopolyhedrovirus: A Group II Alphabaculovirus.</title>
        <authorList>
            <person name="Zhu Z."/>
            <person name="Yin F."/>
            <person name="Liu X."/>
            <person name="Hou D."/>
            <person name="Wang J."/>
            <person name="Zhang L."/>
            <person name="Arif B."/>
            <person name="Wang H."/>
            <person name="Deng F."/>
            <person name="Hu Z."/>
        </authorList>
    </citation>
    <scope>NUCLEOTIDE SEQUENCE [LARGE SCALE GENOMIC DNA]</scope>
    <source>
        <strain evidence="1">Hubei</strain>
    </source>
</reference>
<protein>
    <submittedName>
        <fullName evidence="1">ORF-45</fullName>
    </submittedName>
</protein>
<dbReference type="InterPro" id="IPR008573">
    <property type="entry name" value="Baculovirus_U-box/Ring-like"/>
</dbReference>
<reference evidence="1 2" key="1">
    <citation type="journal article" date="1993" name="J. Gen. Virol.">
        <title>Nucleotide sequence of the Buzura suppressaria single nucleocapsid nuclear polyhedrosis virus polyhedrin gene.</title>
        <authorList>
            <person name="Hu Z.H."/>
            <person name="Liu M.F."/>
            <person name="Jin F."/>
            <person name="Wang Z.X."/>
            <person name="Liu X.Y."/>
            <person name="Li M.J."/>
            <person name="Liang B.F."/>
            <person name="Xie T.E."/>
        </authorList>
    </citation>
    <scope>NUCLEOTIDE SEQUENCE [LARGE SCALE GENOMIC DNA]</scope>
    <source>
        <strain evidence="1">Hubei</strain>
    </source>
</reference>
<keyword evidence="2" id="KW-1185">Reference proteome</keyword>
<accession>W5VL23</accession>
<evidence type="ECO:0000313" key="2">
    <source>
        <dbReference type="Proteomes" id="UP000214366"/>
    </source>
</evidence>
<reference evidence="1 2" key="3">
    <citation type="journal article" date="1998" name="J. Gen. Virol.">
        <title>The single-nucleocapsid nucleopolyhedrovirus of Buzura suppressaria encodes a P10 protein.</title>
        <authorList>
            <person name="van Oers M.M."/>
            <person name="Hu Z."/>
            <person name="Arif B.M."/>
            <person name="van Strien E.A."/>
            <person name="van Lent J.W."/>
            <person name="Vlak J.M."/>
        </authorList>
    </citation>
    <scope>NUCLEOTIDE SEQUENCE [LARGE SCALE GENOMIC DNA]</scope>
    <source>
        <strain evidence="1">Hubei</strain>
    </source>
</reference>
<sequence>MLITINLQDKKEYLYRLFQQLWPECHVECQICFDKITDNGVIIVSDHSTLNLDKMFHVDCLQKWYDTTHNRARDPFNRLIKFKFNFPPKSMDECSVLLDCVKGFIGEEPSDRKFAMEFMRVQTCETIDIDLDFANLLTY</sequence>
<dbReference type="RefSeq" id="YP_009001822.1">
    <property type="nucleotide sequence ID" value="NC_023442.1"/>
</dbReference>
<dbReference type="OrthoDB" id="12505at10239"/>
<reference evidence="1 2" key="4">
    <citation type="journal article" date="1998" name="J. Gen. Virol.">
        <title>Distinct gene arrangement in the Buzura suppressaria single-nucleocapsid nucleopolyhedrovirus genome.</title>
        <authorList>
            <person name="Hu Z.H."/>
            <person name="Arif B.M."/>
            <person name="Jin F."/>
            <person name="Martens J.W."/>
            <person name="Chen X.W."/>
            <person name="Sun J.S."/>
            <person name="Zuidema D."/>
            <person name="Goldbach R.W."/>
            <person name="Vlak J.M."/>
        </authorList>
    </citation>
    <scope>NUCLEOTIDE SEQUENCE [LARGE SCALE GENOMIC DNA]</scope>
    <source>
        <strain evidence="1">Hubei</strain>
    </source>
</reference>
<dbReference type="GeneID" id="18266965"/>
<dbReference type="Proteomes" id="UP000214366">
    <property type="component" value="Segment"/>
</dbReference>
<organism evidence="1 2">
    <name type="scientific">Buzura suppressaria nuclear polyhedrosis virus</name>
    <name type="common">BsNPV</name>
    <dbReference type="NCBI Taxonomy" id="74320"/>
    <lineage>
        <taxon>Viruses</taxon>
        <taxon>Viruses incertae sedis</taxon>
        <taxon>Naldaviricetes</taxon>
        <taxon>Lefavirales</taxon>
        <taxon>Baculoviridae</taxon>
        <taxon>Alphabaculovirus</taxon>
        <taxon>Alphabaculovirus busuppressariae</taxon>
    </lineage>
</organism>
<organismHost>
    <name type="scientific">Lepidoptera</name>
    <name type="common">moths &amp; butterflies</name>
    <dbReference type="NCBI Taxonomy" id="7088"/>
</organismHost>
<reference evidence="1 2" key="2">
    <citation type="journal article" date="1997" name="Virus Res.">
        <title>Characterization of the ecdysteroid UDP-glucosyltransferase gene of a single nucleocapsid nucleopolyhedrovirus of Buzura suppressaria.</title>
        <authorList>
            <person name="Hu Z.H."/>
            <person name="Broer R."/>
            <person name="Westerlaken J."/>
            <person name="Martens J.W."/>
            <person name="Jin F."/>
            <person name="Jehle J.A."/>
            <person name="Wang L.M."/>
            <person name="Vlak J.M."/>
        </authorList>
    </citation>
    <scope>NUCLEOTIDE SEQUENCE [LARGE SCALE GENOMIC DNA]</scope>
    <source>
        <strain evidence="1">Hubei</strain>
    </source>
</reference>
<name>W5VL23_NPVBS</name>
<dbReference type="EMBL" id="KF611977">
    <property type="protein sequence ID" value="AHH82634.1"/>
    <property type="molecule type" value="Genomic_DNA"/>
</dbReference>
<reference evidence="1 2" key="5">
    <citation type="journal article" date="1998" name="Virus Res.">
        <title>Genetic organization of the HindIII-I region of the single-nucleocapsid nucleopolyhedrovirus of Buzura suppressaria.</title>
        <authorList>
            <person name="Hu Z.H."/>
            <person name="Arif B.M."/>
            <person name="Sun J.S."/>
            <person name="Chen X.W."/>
            <person name="Zuidema D."/>
            <person name="Goldbach R.W."/>
            <person name="Vlak J.M."/>
        </authorList>
    </citation>
    <scope>NUCLEOTIDE SEQUENCE [LARGE SCALE GENOMIC DNA]</scope>
    <source>
        <strain evidence="1">Hubei</strain>
    </source>
</reference>